<dbReference type="Pfam" id="PF08643">
    <property type="entry name" value="DUF1776"/>
    <property type="match status" value="1"/>
</dbReference>
<accession>A0A376B6I7</accession>
<reference evidence="2" key="1">
    <citation type="submission" date="2018-06" db="EMBL/GenBank/DDBJ databases">
        <authorList>
            <person name="Guldener U."/>
        </authorList>
    </citation>
    <scope>NUCLEOTIDE SEQUENCE [LARGE SCALE GENOMIC DNA]</scope>
    <source>
        <strain evidence="2">UTAD17</strain>
    </source>
</reference>
<evidence type="ECO:0000313" key="2">
    <source>
        <dbReference type="Proteomes" id="UP000262825"/>
    </source>
</evidence>
<dbReference type="InterPro" id="IPR013952">
    <property type="entry name" value="DUF1776_fun"/>
</dbReference>
<dbReference type="VEuPathDB" id="FungiDB:SCODWIG_02067"/>
<dbReference type="AlphaFoldDB" id="A0A376B6I7"/>
<organism evidence="1 2">
    <name type="scientific">Saccharomycodes ludwigii</name>
    <dbReference type="NCBI Taxonomy" id="36035"/>
    <lineage>
        <taxon>Eukaryota</taxon>
        <taxon>Fungi</taxon>
        <taxon>Dikarya</taxon>
        <taxon>Ascomycota</taxon>
        <taxon>Saccharomycotina</taxon>
        <taxon>Saccharomycetes</taxon>
        <taxon>Saccharomycodales</taxon>
        <taxon>Saccharomycodaceae</taxon>
        <taxon>Saccharomycodes</taxon>
    </lineage>
</organism>
<dbReference type="OrthoDB" id="5308060at2759"/>
<dbReference type="EMBL" id="UFAJ01000321">
    <property type="protein sequence ID" value="SSD60306.1"/>
    <property type="molecule type" value="Genomic_DNA"/>
</dbReference>
<gene>
    <name evidence="1" type="ORF">SCODWIG_02067</name>
</gene>
<dbReference type="Proteomes" id="UP000262825">
    <property type="component" value="Unassembled WGS sequence"/>
</dbReference>
<evidence type="ECO:0000313" key="1">
    <source>
        <dbReference type="EMBL" id="SSD60306.1"/>
    </source>
</evidence>
<keyword evidence="2" id="KW-1185">Reference proteome</keyword>
<sequence>MWPNSDTWNYVHDKINTGSQLIVDTSIRTSEKLQDIGYKTTEKLQDISCKTGDKLKNVYHDKLVPSLSVVKDSISPNTLQHNNNGSNMCDVSISGVIPNSNFISRNVYRLAMILDDTPGDFSIKLFKIACILGTSSLLLHTINKQVFKKKVYYLDYKDSNKVILVLGSMIDPITRNQVYDLYKRGFIIYVCSTTTATATEDESENSSTSIKDERLKYITSSPENLALFVRTLGKENLCLVSIIFSPSVFYYPSDIDGSKLFQSEINENLMELAKVLWKITPYFHKLKIFFITPSLSNNLRLNDIDSNTNLEILTSNIIKGLYKSLLIGNTNKHKVYLINLGLLSFSRGSNLANYKYLNVPHDNAADSFWFDEYFNISGSNIQENLLNPIANLIMCRSYYYIFRNGVNSVWYCGKGAYISKIFGCKFILQVYNLFDNIGNKIRRTSRKFLSTYFL</sequence>
<protein>
    <submittedName>
        <fullName evidence="1">Uncharacterized protein</fullName>
    </submittedName>
</protein>
<name>A0A376B6I7_9ASCO</name>
<proteinExistence type="predicted"/>